<protein>
    <recommendedName>
        <fullName evidence="2">PDZ domain-containing protein</fullName>
    </recommendedName>
</protein>
<dbReference type="Pfam" id="PF08238">
    <property type="entry name" value="Sel1"/>
    <property type="match status" value="6"/>
</dbReference>
<dbReference type="InterPro" id="IPR001478">
    <property type="entry name" value="PDZ"/>
</dbReference>
<dbReference type="PANTHER" id="PTHR11102:SF160">
    <property type="entry name" value="ERAD-ASSOCIATED E3 UBIQUITIN-PROTEIN LIGASE COMPONENT HRD3"/>
    <property type="match status" value="1"/>
</dbReference>
<gene>
    <name evidence="3" type="ORF">W911_03205</name>
</gene>
<dbReference type="Gene3D" id="2.30.42.10">
    <property type="match status" value="1"/>
</dbReference>
<dbReference type="InterPro" id="IPR011990">
    <property type="entry name" value="TPR-like_helical_dom_sf"/>
</dbReference>
<evidence type="ECO:0000313" key="3">
    <source>
        <dbReference type="EMBL" id="AHB47647.1"/>
    </source>
</evidence>
<feature type="domain" description="PDZ" evidence="2">
    <location>
        <begin position="123"/>
        <end position="182"/>
    </location>
</feature>
<dbReference type="SUPFAM" id="SSF81901">
    <property type="entry name" value="HCP-like"/>
    <property type="match status" value="2"/>
</dbReference>
<dbReference type="AlphaFoldDB" id="V5SB03"/>
<dbReference type="KEGG" id="hni:W911_03205"/>
<dbReference type="PATRIC" id="fig|1029756.8.peg.673"/>
<proteinExistence type="predicted"/>
<organism evidence="3 4">
    <name type="scientific">Hyphomicrobium nitrativorans NL23</name>
    <dbReference type="NCBI Taxonomy" id="1029756"/>
    <lineage>
        <taxon>Bacteria</taxon>
        <taxon>Pseudomonadati</taxon>
        <taxon>Pseudomonadota</taxon>
        <taxon>Alphaproteobacteria</taxon>
        <taxon>Hyphomicrobiales</taxon>
        <taxon>Hyphomicrobiaceae</taxon>
        <taxon>Hyphomicrobium</taxon>
    </lineage>
</organism>
<dbReference type="PANTHER" id="PTHR11102">
    <property type="entry name" value="SEL-1-LIKE PROTEIN"/>
    <property type="match status" value="1"/>
</dbReference>
<keyword evidence="1" id="KW-0732">Signal</keyword>
<dbReference type="InterPro" id="IPR050767">
    <property type="entry name" value="Sel1_AlgK"/>
</dbReference>
<name>V5SB03_9HYPH</name>
<feature type="signal peptide" evidence="1">
    <location>
        <begin position="1"/>
        <end position="26"/>
    </location>
</feature>
<dbReference type="InterPro" id="IPR006597">
    <property type="entry name" value="Sel1-like"/>
</dbReference>
<dbReference type="EMBL" id="CP006912">
    <property type="protein sequence ID" value="AHB47647.1"/>
    <property type="molecule type" value="Genomic_DNA"/>
</dbReference>
<evidence type="ECO:0000313" key="4">
    <source>
        <dbReference type="Proteomes" id="UP000018542"/>
    </source>
</evidence>
<dbReference type="InterPro" id="IPR036034">
    <property type="entry name" value="PDZ_sf"/>
</dbReference>
<dbReference type="HOGENOM" id="CLU_570825_0_0_5"/>
<evidence type="ECO:0000256" key="1">
    <source>
        <dbReference type="SAM" id="SignalP"/>
    </source>
</evidence>
<reference evidence="3 4" key="1">
    <citation type="journal article" date="2014" name="Genome Announc.">
        <title>Complete Genome Sequence of Hyphomicrobium nitrativorans Strain NL23, a Denitrifying Bacterium Isolated from Biofilm of a Methanol-Fed Denitrification System Treating Seawater at the Montreal Biodome.</title>
        <authorList>
            <person name="Martineau C."/>
            <person name="Villeneuve C."/>
            <person name="Mauffrey F."/>
            <person name="Villemur R."/>
        </authorList>
    </citation>
    <scope>NUCLEOTIDE SEQUENCE [LARGE SCALE GENOMIC DNA]</scope>
    <source>
        <strain evidence="3">NL23</strain>
    </source>
</reference>
<evidence type="ECO:0000259" key="2">
    <source>
        <dbReference type="Pfam" id="PF13180"/>
    </source>
</evidence>
<feature type="chain" id="PRO_5004741558" description="PDZ domain-containing protein" evidence="1">
    <location>
        <begin position="27"/>
        <end position="478"/>
    </location>
</feature>
<dbReference type="Proteomes" id="UP000018542">
    <property type="component" value="Chromosome"/>
</dbReference>
<dbReference type="STRING" id="1029756.W911_03205"/>
<keyword evidence="4" id="KW-1185">Reference proteome</keyword>
<sequence length="478" mass="50338">MGIMVRPSLIAAACALFVAASGLSSASAEPDEVRLAQRWTPLTGILPPEREVRDPGPETGSLDRAVPAEAAEAPDSNVQTGRRLLQAALVRVVTDGQPHGGLDVQSTLVDADLAQALGLGEQRGAMVTDASSSSARGANLRIGDVIQRVGSHSVAGPNGLHQVLRESSPDDLVTVEVWRAGEGAADLKQFLMDRAEAGNVGAAASLGRLLSLGLVLGPRNPAEAAPYYLKAAEAGHLASMTRYALFAKDGVGVPKDEAVAARWFRKAADGGQDAAMTNLGGLYEAGLGVKQDDAEAALWYRRAVEKGHVFANYRLGLLYEAGRGVGRDHQEAARLLRAASDGGLSEATSWLADKYAQGRGIPKDEAEAAKLNAVAADQVRRAANRGNAVATFNLGILYRLGKGVPQSDTEAAYWVVKSLRLGDRYLVAELMRNPDVLAIADRKWLQGVLRDEGTYKGPINGTFSPDVRAAMDALANPA</sequence>
<dbReference type="SUPFAM" id="SSF50156">
    <property type="entry name" value="PDZ domain-like"/>
    <property type="match status" value="1"/>
</dbReference>
<dbReference type="Gene3D" id="1.25.40.10">
    <property type="entry name" value="Tetratricopeptide repeat domain"/>
    <property type="match status" value="1"/>
</dbReference>
<accession>V5SB03</accession>
<dbReference type="Pfam" id="PF13180">
    <property type="entry name" value="PDZ_2"/>
    <property type="match status" value="1"/>
</dbReference>
<dbReference type="SMART" id="SM00671">
    <property type="entry name" value="SEL1"/>
    <property type="match status" value="6"/>
</dbReference>